<feature type="transmembrane region" description="Helical" evidence="2">
    <location>
        <begin position="336"/>
        <end position="358"/>
    </location>
</feature>
<sequence>MLFGPSKILAERLRSLQAHLKAENPLLLEVVPTYLKIDRILYRMGLLSKDESLATRIPWWPLITVLGTFSSGKSTFINTYIGESLQATGNQAIDDKFTVICYGLNGTKVLPGAALDADPRFPFYRMSEEIEQVAPGEGRRIDAYLQLKTTGQLSQRGKIIIDSPGFDADDQRRSILRLTHHIIDLSDLVLVFFDARHPEPGAMQDTLQHLVAETVCRPDASKFLYILNQIDTTAQEDNPEQVVGAWQRAIAQAGLISGRFYCIYNPQVAVPIADSGLRKRFESKRDQDLREIYSRMSEVEVQRHYRIINVLNSVANEIEQTMIPALQTLLRRWRKLVLIGDSIGVGSIIGLVAVFVHFSSFTGLAAVQQWIEVRRFESTIIGILLIAAVIAAHYTVRDWSARRIAAQLPERVGSFDLGMRRAFLHNTRFTRFLLQTLPKGSSSRVRRRIKDLRDAAATHIQNLNDLYTDPSGRRSKTQTQEGLPDLLGGGGPAVQPTGGTSPSSAEHVGESR</sequence>
<evidence type="ECO:0000259" key="3">
    <source>
        <dbReference type="Pfam" id="PF00350"/>
    </source>
</evidence>
<protein>
    <recommendedName>
        <fullName evidence="3">Dynamin N-terminal domain-containing protein</fullName>
    </recommendedName>
</protein>
<keyword evidence="2" id="KW-0812">Transmembrane</keyword>
<dbReference type="Pfam" id="PF00350">
    <property type="entry name" value="Dynamin_N"/>
    <property type="match status" value="1"/>
</dbReference>
<dbReference type="AlphaFoldDB" id="A0A484H7C5"/>
<dbReference type="Gene3D" id="3.40.50.300">
    <property type="entry name" value="P-loop containing nucleotide triphosphate hydrolases"/>
    <property type="match status" value="1"/>
</dbReference>
<feature type="region of interest" description="Disordered" evidence="1">
    <location>
        <begin position="464"/>
        <end position="512"/>
    </location>
</feature>
<reference evidence="4" key="1">
    <citation type="submission" date="2018-10" db="EMBL/GenBank/DDBJ databases">
        <authorList>
            <person name="Gruber-Vodicka H."/>
            <person name="Jaeckle O."/>
        </authorList>
    </citation>
    <scope>NUCLEOTIDE SEQUENCE</scope>
</reference>
<dbReference type="InterPro" id="IPR027417">
    <property type="entry name" value="P-loop_NTPase"/>
</dbReference>
<evidence type="ECO:0000256" key="1">
    <source>
        <dbReference type="SAM" id="MobiDB-lite"/>
    </source>
</evidence>
<dbReference type="SUPFAM" id="SSF52540">
    <property type="entry name" value="P-loop containing nucleoside triphosphate hydrolases"/>
    <property type="match status" value="1"/>
</dbReference>
<accession>A0A484H7C5</accession>
<evidence type="ECO:0000256" key="2">
    <source>
        <dbReference type="SAM" id="Phobius"/>
    </source>
</evidence>
<evidence type="ECO:0000313" key="4">
    <source>
        <dbReference type="EMBL" id="VBB69624.1"/>
    </source>
</evidence>
<feature type="domain" description="Dynamin N-terminal" evidence="3">
    <location>
        <begin position="63"/>
        <end position="210"/>
    </location>
</feature>
<keyword evidence="2" id="KW-1133">Transmembrane helix</keyword>
<proteinExistence type="predicted"/>
<organism evidence="4">
    <name type="scientific">invertebrate metagenome</name>
    <dbReference type="NCBI Taxonomy" id="1711999"/>
    <lineage>
        <taxon>unclassified sequences</taxon>
        <taxon>metagenomes</taxon>
        <taxon>organismal metagenomes</taxon>
    </lineage>
</organism>
<gene>
    <name evidence="4" type="ORF">RIEGSTA812A_PEG_1097</name>
</gene>
<dbReference type="EMBL" id="LR026963">
    <property type="protein sequence ID" value="VBB69624.1"/>
    <property type="molecule type" value="Genomic_DNA"/>
</dbReference>
<feature type="transmembrane region" description="Helical" evidence="2">
    <location>
        <begin position="378"/>
        <end position="396"/>
    </location>
</feature>
<dbReference type="InterPro" id="IPR045063">
    <property type="entry name" value="Dynamin_N"/>
</dbReference>
<name>A0A484H7C5_9ZZZZ</name>
<keyword evidence="2" id="KW-0472">Membrane</keyword>